<proteinExistence type="predicted"/>
<dbReference type="SMART" id="SM00354">
    <property type="entry name" value="HTH_LACI"/>
    <property type="match status" value="1"/>
</dbReference>
<dbReference type="PANTHER" id="PTHR30146">
    <property type="entry name" value="LACI-RELATED TRANSCRIPTIONAL REPRESSOR"/>
    <property type="match status" value="1"/>
</dbReference>
<dbReference type="SUPFAM" id="SSF47413">
    <property type="entry name" value="lambda repressor-like DNA-binding domains"/>
    <property type="match status" value="1"/>
</dbReference>
<dbReference type="CDD" id="cd01392">
    <property type="entry name" value="HTH_LacI"/>
    <property type="match status" value="1"/>
</dbReference>
<reference evidence="5" key="1">
    <citation type="submission" date="2022-07" db="EMBL/GenBank/DDBJ databases">
        <title>Pseudosulfitobacter sp. strain AP-MA-4, whole genome sequence.</title>
        <authorList>
            <person name="Jiang Y."/>
        </authorList>
    </citation>
    <scope>NUCLEOTIDE SEQUENCE</scope>
    <source>
        <strain evidence="5">AP-MA-4</strain>
    </source>
</reference>
<dbReference type="InterPro" id="IPR000843">
    <property type="entry name" value="HTH_LacI"/>
</dbReference>
<dbReference type="Pfam" id="PF13407">
    <property type="entry name" value="Peripla_BP_4"/>
    <property type="match status" value="1"/>
</dbReference>
<feature type="domain" description="HTH lacI-type" evidence="4">
    <location>
        <begin position="6"/>
        <end position="60"/>
    </location>
</feature>
<keyword evidence="6" id="KW-1185">Reference proteome</keyword>
<dbReference type="Pfam" id="PF00356">
    <property type="entry name" value="LacI"/>
    <property type="match status" value="1"/>
</dbReference>
<dbReference type="InterPro" id="IPR025997">
    <property type="entry name" value="SBP_2_dom"/>
</dbReference>
<dbReference type="SUPFAM" id="SSF53822">
    <property type="entry name" value="Periplasmic binding protein-like I"/>
    <property type="match status" value="1"/>
</dbReference>
<dbReference type="PANTHER" id="PTHR30146:SF152">
    <property type="entry name" value="TRANSCRIPTIONAL REGULATORY PROTEIN"/>
    <property type="match status" value="1"/>
</dbReference>
<dbReference type="PROSITE" id="PS00356">
    <property type="entry name" value="HTH_LACI_1"/>
    <property type="match status" value="1"/>
</dbReference>
<dbReference type="GO" id="GO:0003677">
    <property type="term" value="F:DNA binding"/>
    <property type="evidence" value="ECO:0007669"/>
    <property type="project" value="UniProtKB-KW"/>
</dbReference>
<dbReference type="Gene3D" id="1.10.260.40">
    <property type="entry name" value="lambda repressor-like DNA-binding domains"/>
    <property type="match status" value="1"/>
</dbReference>
<dbReference type="EMBL" id="JANKJG010000004">
    <property type="protein sequence ID" value="MCR8826339.1"/>
    <property type="molecule type" value="Genomic_DNA"/>
</dbReference>
<organism evidence="5 6">
    <name type="scientific">Pseudosulfitobacter koreensis</name>
    <dbReference type="NCBI Taxonomy" id="2968472"/>
    <lineage>
        <taxon>Bacteria</taxon>
        <taxon>Pseudomonadati</taxon>
        <taxon>Pseudomonadota</taxon>
        <taxon>Alphaproteobacteria</taxon>
        <taxon>Rhodobacterales</taxon>
        <taxon>Roseobacteraceae</taxon>
        <taxon>Pseudosulfitobacter</taxon>
    </lineage>
</organism>
<dbReference type="Gene3D" id="3.40.50.2300">
    <property type="match status" value="2"/>
</dbReference>
<dbReference type="InterPro" id="IPR028082">
    <property type="entry name" value="Peripla_BP_I"/>
</dbReference>
<protein>
    <submittedName>
        <fullName evidence="5">LacI family DNA-binding transcriptional regulator</fullName>
    </submittedName>
</protein>
<dbReference type="RefSeq" id="WP_258294028.1">
    <property type="nucleotide sequence ID" value="NZ_JANKJG010000004.1"/>
</dbReference>
<dbReference type="CDD" id="cd06307">
    <property type="entry name" value="PBP1_sugar_binding"/>
    <property type="match status" value="1"/>
</dbReference>
<evidence type="ECO:0000259" key="4">
    <source>
        <dbReference type="PROSITE" id="PS50932"/>
    </source>
</evidence>
<dbReference type="PROSITE" id="PS50932">
    <property type="entry name" value="HTH_LACI_2"/>
    <property type="match status" value="1"/>
</dbReference>
<dbReference type="Proteomes" id="UP001165396">
    <property type="component" value="Unassembled WGS sequence"/>
</dbReference>
<accession>A0ABT1YZM5</accession>
<keyword evidence="2 5" id="KW-0238">DNA-binding</keyword>
<evidence type="ECO:0000313" key="5">
    <source>
        <dbReference type="EMBL" id="MCR8826339.1"/>
    </source>
</evidence>
<name>A0ABT1YZM5_9RHOB</name>
<evidence type="ECO:0000313" key="6">
    <source>
        <dbReference type="Proteomes" id="UP001165396"/>
    </source>
</evidence>
<evidence type="ECO:0000256" key="3">
    <source>
        <dbReference type="ARBA" id="ARBA00023163"/>
    </source>
</evidence>
<dbReference type="InterPro" id="IPR010982">
    <property type="entry name" value="Lambda_DNA-bd_dom_sf"/>
</dbReference>
<evidence type="ECO:0000256" key="2">
    <source>
        <dbReference type="ARBA" id="ARBA00023125"/>
    </source>
</evidence>
<comment type="caution">
    <text evidence="5">The sequence shown here is derived from an EMBL/GenBank/DDBJ whole genome shotgun (WGS) entry which is preliminary data.</text>
</comment>
<sequence length="354" mass="37542">MHDRPPTLADVALRAGVSYATADRVVNGRGGVSDKTVRRVHAAVSALGYVRNVAAANLSQQRVYRFVAVLPEGSNAFFARMRDLFEVAAARMAADRVTLAVETVAAFDSDVLRARLDLLAGQGVDGIALVGSDDSSTVEVIATLRSKGIPVVTLVSDVPGSERAAYVGIDNVIAGGTVGRLMMLAHGGRSGRILPVVGALSARDHADRLQGLREVIGGDITLASVIEGRDRHDLVETHVAEALSADPSITAIYSAGAGNAGLIRVVEALPATTPRPIVILHELVAHSRRALEAGLIDIVIDQRPEEEVARVIDGLRQLADRREPVMTAVIVPTIYVRENLPPEHQHTNTGHPAR</sequence>
<keyword evidence="3" id="KW-0804">Transcription</keyword>
<gene>
    <name evidence="5" type="ORF">NTA49_07300</name>
</gene>
<keyword evidence="1" id="KW-0805">Transcription regulation</keyword>
<evidence type="ECO:0000256" key="1">
    <source>
        <dbReference type="ARBA" id="ARBA00023015"/>
    </source>
</evidence>